<dbReference type="InterPro" id="IPR003593">
    <property type="entry name" value="AAA+_ATPase"/>
</dbReference>
<dbReference type="EMBL" id="CAJOBB010003215">
    <property type="protein sequence ID" value="CAF4027673.1"/>
    <property type="molecule type" value="Genomic_DNA"/>
</dbReference>
<keyword evidence="2 4" id="KW-0653">Protein transport</keyword>
<dbReference type="InterPro" id="IPR039812">
    <property type="entry name" value="Vesicle-fus_ATPase"/>
</dbReference>
<dbReference type="GO" id="GO:0046872">
    <property type="term" value="F:metal ion binding"/>
    <property type="evidence" value="ECO:0007669"/>
    <property type="project" value="UniProtKB-UniRule"/>
</dbReference>
<keyword evidence="1 4" id="KW-0813">Transport</keyword>
<evidence type="ECO:0000256" key="2">
    <source>
        <dbReference type="ARBA" id="ARBA00022927"/>
    </source>
</evidence>
<feature type="domain" description="AAA+ ATPase" evidence="5">
    <location>
        <begin position="138"/>
        <end position="285"/>
    </location>
</feature>
<sequence>MAQRVVIETPLYYNENIINYVAISPSDVTFSNLKQVEIVTKYEVINFEIFLNPTIVRGAMALNHYQRKKYRLKKYHSYLVCPCLSTTHSRTLFDIINEHFDFTSRIGGMKNVLEEIFGDVLLPRLYPQNFVNKTGINKTRGILLHGPPGTGKTMIARTICEILNVQPKIVRGPEIFSSFVGESERMIRVLFDDARLDQQNFGSNSKLHIIVIDELDAVCKNRGQDSLVRDTVHDSVTTQLLSEIDGMIYLDNILLIATTNMVDAIDPALLRPGRIEKVIEIELPDGPPRSDIFDIHTKELIRNGALHQDVDINNIIRRTNGMTGAHVERTIRLAIHAAMRRNILHRNTFDITEQDAEDLQVCNQDFLEALSKIAAEYSADETRKNK</sequence>
<dbReference type="AlphaFoldDB" id="A0A813LYY0"/>
<name>A0A813LYY0_9BILA</name>
<dbReference type="FunFam" id="3.40.50.300:FF:000154">
    <property type="entry name" value="Vesicle-fusing ATPase 1"/>
    <property type="match status" value="1"/>
</dbReference>
<dbReference type="GO" id="GO:0005795">
    <property type="term" value="C:Golgi stack"/>
    <property type="evidence" value="ECO:0007669"/>
    <property type="project" value="TreeGrafter"/>
</dbReference>
<keyword evidence="4" id="KW-0378">Hydrolase</keyword>
<dbReference type="GO" id="GO:0035494">
    <property type="term" value="P:SNARE complex disassembly"/>
    <property type="evidence" value="ECO:0007669"/>
    <property type="project" value="InterPro"/>
</dbReference>
<comment type="caution">
    <text evidence="6">The sequence shown here is derived from an EMBL/GenBank/DDBJ whole genome shotgun (WGS) entry which is preliminary data.</text>
</comment>
<dbReference type="Proteomes" id="UP000663868">
    <property type="component" value="Unassembled WGS sequence"/>
</dbReference>
<reference evidence="6" key="1">
    <citation type="submission" date="2021-02" db="EMBL/GenBank/DDBJ databases">
        <authorList>
            <person name="Nowell W R."/>
        </authorList>
    </citation>
    <scope>NUCLEOTIDE SEQUENCE</scope>
</reference>
<keyword evidence="3" id="KW-0547">Nucleotide-binding</keyword>
<comment type="function">
    <text evidence="4">Required for vesicle-mediated transport. Catalyzes the fusion of transport vesicles within the Golgi cisternae. Is also required for transport from the endoplasmic reticulum to the Golgi stack. Seems to function as a fusion protein required for the delivery of cargo proteins to all compartments of the Golgi stack independent of vesicle origin.</text>
</comment>
<keyword evidence="4" id="KW-0479">Metal-binding</keyword>
<dbReference type="Gene3D" id="1.10.8.60">
    <property type="match status" value="1"/>
</dbReference>
<comment type="cofactor">
    <cofactor evidence="4">
        <name>Mg(2+)</name>
        <dbReference type="ChEBI" id="CHEBI:18420"/>
    </cofactor>
    <text evidence="4">Binds 1 Mg(2+) ion per subunit.</text>
</comment>
<gene>
    <name evidence="6" type="ORF">IZO911_LOCUS69</name>
    <name evidence="7" type="ORF">KXQ929_LOCUS30085</name>
</gene>
<evidence type="ECO:0000256" key="3">
    <source>
        <dbReference type="RuleBase" id="RU003651"/>
    </source>
</evidence>
<dbReference type="EMBL" id="CAJNOE010000001">
    <property type="protein sequence ID" value="CAF0711917.1"/>
    <property type="molecule type" value="Genomic_DNA"/>
</dbReference>
<dbReference type="InterPro" id="IPR027417">
    <property type="entry name" value="P-loop_NTPase"/>
</dbReference>
<dbReference type="PANTHER" id="PTHR23078">
    <property type="entry name" value="VESICULAR-FUSION PROTEIN NSF"/>
    <property type="match status" value="1"/>
</dbReference>
<accession>A0A813LYY0</accession>
<comment type="subcellular location">
    <subcellularLocation>
        <location evidence="4">Cytoplasm</location>
    </subcellularLocation>
</comment>
<dbReference type="SMART" id="SM00382">
    <property type="entry name" value="AAA"/>
    <property type="match status" value="1"/>
</dbReference>
<comment type="similarity">
    <text evidence="3">Belongs to the AAA ATPase family.</text>
</comment>
<proteinExistence type="inferred from homology"/>
<evidence type="ECO:0000313" key="6">
    <source>
        <dbReference type="EMBL" id="CAF0711917.1"/>
    </source>
</evidence>
<keyword evidence="4" id="KW-0460">Magnesium</keyword>
<dbReference type="GO" id="GO:0043001">
    <property type="term" value="P:Golgi to plasma membrane protein transport"/>
    <property type="evidence" value="ECO:0007669"/>
    <property type="project" value="TreeGrafter"/>
</dbReference>
<evidence type="ECO:0000256" key="1">
    <source>
        <dbReference type="ARBA" id="ARBA00022448"/>
    </source>
</evidence>
<dbReference type="InterPro" id="IPR003960">
    <property type="entry name" value="ATPase_AAA_CS"/>
</dbReference>
<keyword evidence="4" id="KW-0963">Cytoplasm</keyword>
<dbReference type="GO" id="GO:0005524">
    <property type="term" value="F:ATP binding"/>
    <property type="evidence" value="ECO:0007669"/>
    <property type="project" value="UniProtKB-UniRule"/>
</dbReference>
<keyword evidence="3" id="KW-0067">ATP-binding</keyword>
<comment type="catalytic activity">
    <reaction evidence="4">
        <text>ATP + H2O = ADP + phosphate + H(+)</text>
        <dbReference type="Rhea" id="RHEA:13065"/>
        <dbReference type="ChEBI" id="CHEBI:15377"/>
        <dbReference type="ChEBI" id="CHEBI:15378"/>
        <dbReference type="ChEBI" id="CHEBI:30616"/>
        <dbReference type="ChEBI" id="CHEBI:43474"/>
        <dbReference type="ChEBI" id="CHEBI:456216"/>
        <dbReference type="EC" id="3.6.4.6"/>
    </reaction>
</comment>
<evidence type="ECO:0000313" key="8">
    <source>
        <dbReference type="Proteomes" id="UP000663860"/>
    </source>
</evidence>
<dbReference type="Gene3D" id="3.40.50.300">
    <property type="entry name" value="P-loop containing nucleotide triphosphate hydrolases"/>
    <property type="match status" value="1"/>
</dbReference>
<dbReference type="GO" id="GO:0016887">
    <property type="term" value="F:ATP hydrolysis activity"/>
    <property type="evidence" value="ECO:0007669"/>
    <property type="project" value="InterPro"/>
</dbReference>
<dbReference type="EC" id="3.6.4.6" evidence="4"/>
<evidence type="ECO:0000256" key="4">
    <source>
        <dbReference type="RuleBase" id="RU367045"/>
    </source>
</evidence>
<dbReference type="Pfam" id="PF00004">
    <property type="entry name" value="AAA"/>
    <property type="match status" value="1"/>
</dbReference>
<dbReference type="PANTHER" id="PTHR23078:SF2">
    <property type="entry name" value="VESICLE-FUSING ATPASE"/>
    <property type="match status" value="1"/>
</dbReference>
<dbReference type="PROSITE" id="PS00674">
    <property type="entry name" value="AAA"/>
    <property type="match status" value="1"/>
</dbReference>
<evidence type="ECO:0000313" key="7">
    <source>
        <dbReference type="EMBL" id="CAF4027673.1"/>
    </source>
</evidence>
<evidence type="ECO:0000259" key="5">
    <source>
        <dbReference type="SMART" id="SM00382"/>
    </source>
</evidence>
<keyword evidence="4" id="KW-0931">ER-Golgi transport</keyword>
<dbReference type="GO" id="GO:0006891">
    <property type="term" value="P:intra-Golgi vesicle-mediated transport"/>
    <property type="evidence" value="ECO:0007669"/>
    <property type="project" value="TreeGrafter"/>
</dbReference>
<dbReference type="SUPFAM" id="SSF52540">
    <property type="entry name" value="P-loop containing nucleoside triphosphate hydrolases"/>
    <property type="match status" value="1"/>
</dbReference>
<protein>
    <recommendedName>
        <fullName evidence="4">Vesicle-fusing ATPase</fullName>
        <ecNumber evidence="4">3.6.4.6</ecNumber>
    </recommendedName>
</protein>
<dbReference type="InterPro" id="IPR003959">
    <property type="entry name" value="ATPase_AAA_core"/>
</dbReference>
<organism evidence="6 8">
    <name type="scientific">Adineta steineri</name>
    <dbReference type="NCBI Taxonomy" id="433720"/>
    <lineage>
        <taxon>Eukaryota</taxon>
        <taxon>Metazoa</taxon>
        <taxon>Spiralia</taxon>
        <taxon>Gnathifera</taxon>
        <taxon>Rotifera</taxon>
        <taxon>Eurotatoria</taxon>
        <taxon>Bdelloidea</taxon>
        <taxon>Adinetida</taxon>
        <taxon>Adinetidae</taxon>
        <taxon>Adineta</taxon>
    </lineage>
</organism>
<dbReference type="Proteomes" id="UP000663860">
    <property type="component" value="Unassembled WGS sequence"/>
</dbReference>